<evidence type="ECO:0000256" key="2">
    <source>
        <dbReference type="ARBA" id="ARBA00012438"/>
    </source>
</evidence>
<dbReference type="SUPFAM" id="SSF63829">
    <property type="entry name" value="Calcium-dependent phosphotriesterase"/>
    <property type="match status" value="2"/>
</dbReference>
<dbReference type="InterPro" id="IPR036097">
    <property type="entry name" value="HisK_dim/P_sf"/>
</dbReference>
<dbReference type="InterPro" id="IPR029016">
    <property type="entry name" value="GAF-like_dom_sf"/>
</dbReference>
<dbReference type="PANTHER" id="PTHR43547:SF2">
    <property type="entry name" value="HYBRID SIGNAL TRANSDUCTION HISTIDINE KINASE C"/>
    <property type="match status" value="1"/>
</dbReference>
<accession>A0ABT2YD76</accession>
<dbReference type="InterPro" id="IPR011123">
    <property type="entry name" value="Y_Y_Y"/>
</dbReference>
<dbReference type="InterPro" id="IPR003018">
    <property type="entry name" value="GAF"/>
</dbReference>
<evidence type="ECO:0000256" key="4">
    <source>
        <dbReference type="SAM" id="MobiDB-lite"/>
    </source>
</evidence>
<dbReference type="Gene3D" id="1.10.287.130">
    <property type="match status" value="1"/>
</dbReference>
<dbReference type="Gene3D" id="3.30.565.10">
    <property type="entry name" value="Histidine kinase-like ATPase, C-terminal domain"/>
    <property type="match status" value="1"/>
</dbReference>
<dbReference type="PROSITE" id="PS50109">
    <property type="entry name" value="HIS_KIN"/>
    <property type="match status" value="1"/>
</dbReference>
<proteinExistence type="predicted"/>
<dbReference type="InterPro" id="IPR013783">
    <property type="entry name" value="Ig-like_fold"/>
</dbReference>
<dbReference type="Gene3D" id="2.60.40.10">
    <property type="entry name" value="Immunoglobulins"/>
    <property type="match status" value="1"/>
</dbReference>
<dbReference type="InterPro" id="IPR015943">
    <property type="entry name" value="WD40/YVTN_repeat-like_dom_sf"/>
</dbReference>
<dbReference type="Pfam" id="PF13185">
    <property type="entry name" value="GAF_2"/>
    <property type="match status" value="1"/>
</dbReference>
<feature type="domain" description="Histidine kinase" evidence="6">
    <location>
        <begin position="1091"/>
        <end position="1323"/>
    </location>
</feature>
<evidence type="ECO:0000256" key="1">
    <source>
        <dbReference type="ARBA" id="ARBA00000085"/>
    </source>
</evidence>
<dbReference type="EMBL" id="JAJIRN010000003">
    <property type="protein sequence ID" value="MCV2367995.1"/>
    <property type="molecule type" value="Genomic_DNA"/>
</dbReference>
<dbReference type="Proteomes" id="UP001209701">
    <property type="component" value="Unassembled WGS sequence"/>
</dbReference>
<feature type="region of interest" description="Disordered" evidence="4">
    <location>
        <begin position="174"/>
        <end position="194"/>
    </location>
</feature>
<feature type="compositionally biased region" description="Low complexity" evidence="4">
    <location>
        <begin position="179"/>
        <end position="191"/>
    </location>
</feature>
<dbReference type="Pfam" id="PF07495">
    <property type="entry name" value="Y_Y_Y"/>
    <property type="match status" value="1"/>
</dbReference>
<evidence type="ECO:0000313" key="7">
    <source>
        <dbReference type="EMBL" id="MCV2367995.1"/>
    </source>
</evidence>
<organism evidence="7 8">
    <name type="scientific">Roseateles oligotrophus</name>
    <dbReference type="NCBI Taxonomy" id="1769250"/>
    <lineage>
        <taxon>Bacteria</taxon>
        <taxon>Pseudomonadati</taxon>
        <taxon>Pseudomonadota</taxon>
        <taxon>Betaproteobacteria</taxon>
        <taxon>Burkholderiales</taxon>
        <taxon>Sphaerotilaceae</taxon>
        <taxon>Roseateles</taxon>
    </lineage>
</organism>
<dbReference type="SUPFAM" id="SSF55781">
    <property type="entry name" value="GAF domain-like"/>
    <property type="match status" value="1"/>
</dbReference>
<feature type="signal peptide" evidence="5">
    <location>
        <begin position="1"/>
        <end position="26"/>
    </location>
</feature>
<sequence length="1324" mass="142487">MAFCTRLLSLLLLLAGLLLLAPPAVAQALNSLRFSQLGLDDGLPSPYVLSSLQDRHGLIWLGTTGGLARYDGRHVRNFLHDPLQAATLSHSMVQALLEDGQRAVLWVGSRGGLDRLDLLTERVTRLRLPAELSHRERRVQALAPADAGRLWVAFNGGLYLFDPDRELFTPWHSAEAQASEQPGGQPSSGGSRSIVGTMISDGLGGVWVARRDKVAHIGAGADGFTEGRSFSTTAGAGGEGLSPVDQAVHRLALDADGRLWVGMVGGVQTWRVDEPKGVRPDPLGASLRFPRQPVHALLLDRDKSMWIGLGELAVLHRWRAGASTLETFKHQPGVSNALSSNTLASLMQDRSGGLWVGTTDNGADVVDLSGQGFSNYLSVPGDAQSLSSPLVLATLLDGPEQAWVGTYGGGLNQLHLPSGKVRQIALKDMPISHVKALAWASNGQVWVGGDRGLVLFDPSLQRSQRVALENVGGPSASISALLNEGDGVWASSASGLYRVEADLKVRHYQADPKQPGALANPIIDSLLRDREGRFWVGGRGGLQYRDAGSDKFSAVIQVIGAPPTQAKPTVHSMRQDASGRIWMATDQGLFELLATAGSTWGLKPWRDLPGLPAGGFYSIQDALNGEIWLGSEQGLTRVRPERREARFFGGRGLFDRGFNFAAATRGPDGSLYFGGPGLVRFVPERLRDNPAAPKVVLSDLLILNRSLLNEADMAAAASGAGSSAAVSLAALGITGPLHLAKAITLSPRETMVSFELAALHFDRVKLNRYAWMLEGFDRDWIFGQASLGLATYTNLDAGHYRLRVKAANPDGVWSEPATLLEVEVLPPFWRTWWWRTGMALMAVLALFGAYRLRTRALQQAKQLLEQEVVTRTRQLAEEKQVALGQREVAEKARRDIGLLSEMGRQITTSLDIGAIQQTLYKHVQDLVDASVFGVGLLDRRERVLNFEFVMQRGQAFKPYRRSLDAGEQPAVQCALEAKELCIKVFSQDNRELSGTHGGPGRVQLQNGAEPQAARSGIYVPMLLKGEVIGVISLLSERPDAFGAAELDILRTLGAYAAVAIDNAEAYRQLQLTQAKLVEQEKLAALGSLVAGVAHELNTPIGNSLLAASTMRDISTEFLQRMETGGLRRSELEQFCQNNAASADLVVRSLGRAATLVSGFKQLAVDQTSEQRRCFDLRSLCDEVALTLGNRLGQGEHELRLELADGIQMDSYPGPLGQVLNNLIINALLHGLDGRRNGLLRLAAQAQADSQVKIVFSDNGCGISAGNLGHVFEPFFTTKLGQGGSGLGLHISYNIVSGVLGGTISVSSEPGEGACFTLVIPCKAA</sequence>
<evidence type="ECO:0000256" key="5">
    <source>
        <dbReference type="SAM" id="SignalP"/>
    </source>
</evidence>
<dbReference type="InterPro" id="IPR004358">
    <property type="entry name" value="Sig_transdc_His_kin-like_C"/>
</dbReference>
<dbReference type="PANTHER" id="PTHR43547">
    <property type="entry name" value="TWO-COMPONENT HISTIDINE KINASE"/>
    <property type="match status" value="1"/>
</dbReference>
<dbReference type="CDD" id="cd00082">
    <property type="entry name" value="HisKA"/>
    <property type="match status" value="1"/>
</dbReference>
<gene>
    <name evidence="7" type="ORF">LNV07_07780</name>
</gene>
<keyword evidence="3" id="KW-0597">Phosphoprotein</keyword>
<protein>
    <recommendedName>
        <fullName evidence="2">histidine kinase</fullName>
        <ecNumber evidence="2">2.7.13.3</ecNumber>
    </recommendedName>
</protein>
<dbReference type="InterPro" id="IPR005467">
    <property type="entry name" value="His_kinase_dom"/>
</dbReference>
<dbReference type="Gene3D" id="2.130.10.10">
    <property type="entry name" value="YVTN repeat-like/Quinoprotein amine dehydrogenase"/>
    <property type="match status" value="3"/>
</dbReference>
<keyword evidence="5" id="KW-0732">Signal</keyword>
<dbReference type="SUPFAM" id="SSF55874">
    <property type="entry name" value="ATPase domain of HSP90 chaperone/DNA topoisomerase II/histidine kinase"/>
    <property type="match status" value="1"/>
</dbReference>
<dbReference type="EC" id="2.7.13.3" evidence="2"/>
<dbReference type="PRINTS" id="PR00344">
    <property type="entry name" value="BCTRLSENSOR"/>
</dbReference>
<evidence type="ECO:0000259" key="6">
    <source>
        <dbReference type="PROSITE" id="PS50109"/>
    </source>
</evidence>
<dbReference type="InterPro" id="IPR036890">
    <property type="entry name" value="HATPase_C_sf"/>
</dbReference>
<name>A0ABT2YD76_9BURK</name>
<dbReference type="InterPro" id="IPR003661">
    <property type="entry name" value="HisK_dim/P_dom"/>
</dbReference>
<dbReference type="Gene3D" id="3.30.450.40">
    <property type="match status" value="1"/>
</dbReference>
<feature type="chain" id="PRO_5047490559" description="histidine kinase" evidence="5">
    <location>
        <begin position="27"/>
        <end position="1324"/>
    </location>
</feature>
<dbReference type="SMART" id="SM00387">
    <property type="entry name" value="HATPase_c"/>
    <property type="match status" value="1"/>
</dbReference>
<dbReference type="SMART" id="SM00065">
    <property type="entry name" value="GAF"/>
    <property type="match status" value="1"/>
</dbReference>
<evidence type="ECO:0000313" key="8">
    <source>
        <dbReference type="Proteomes" id="UP001209701"/>
    </source>
</evidence>
<comment type="caution">
    <text evidence="7">The sequence shown here is derived from an EMBL/GenBank/DDBJ whole genome shotgun (WGS) entry which is preliminary data.</text>
</comment>
<dbReference type="SUPFAM" id="SSF47384">
    <property type="entry name" value="Homodimeric domain of signal transducing histidine kinase"/>
    <property type="match status" value="1"/>
</dbReference>
<evidence type="ECO:0000256" key="3">
    <source>
        <dbReference type="ARBA" id="ARBA00022553"/>
    </source>
</evidence>
<reference evidence="7 8" key="1">
    <citation type="submission" date="2021-11" db="EMBL/GenBank/DDBJ databases">
        <authorList>
            <person name="Liang Q."/>
            <person name="Mou H."/>
            <person name="Liu Z."/>
        </authorList>
    </citation>
    <scope>NUCLEOTIDE SEQUENCE [LARGE SCALE GENOMIC DNA]</scope>
    <source>
        <strain evidence="7 8">CHU3</strain>
    </source>
</reference>
<comment type="catalytic activity">
    <reaction evidence="1">
        <text>ATP + protein L-histidine = ADP + protein N-phospho-L-histidine.</text>
        <dbReference type="EC" id="2.7.13.3"/>
    </reaction>
</comment>
<dbReference type="Pfam" id="PF02518">
    <property type="entry name" value="HATPase_c"/>
    <property type="match status" value="1"/>
</dbReference>
<dbReference type="InterPro" id="IPR003594">
    <property type="entry name" value="HATPase_dom"/>
</dbReference>
<dbReference type="RefSeq" id="WP_263570619.1">
    <property type="nucleotide sequence ID" value="NZ_JAJIRN010000003.1"/>
</dbReference>
<keyword evidence="8" id="KW-1185">Reference proteome</keyword>